<evidence type="ECO:0000313" key="2">
    <source>
        <dbReference type="Proteomes" id="UP000523105"/>
    </source>
</evidence>
<name>A0A7K4MTI7_9ARCH</name>
<feature type="non-terminal residue" evidence="1">
    <location>
        <position position="443"/>
    </location>
</feature>
<sequence>MTVTLLLLSIGIISANTLSLEANGDGTWNVNFTSDADIGGFQFDVDDVTVNGASGGEAAANGFIISSSSTTVLGFSLSGTTIPAGSGTLVVVNVTGIPSGLSGIVMSDAVGNQLDFTYLPSEGDGPADFAFNSSILQAFYFFNLVLINDIEVDPNDWVGAFNGETCVGARKWDTSLCGNGICDVPVMGDDDSEVTVGYMNTGEFPTFKIYDASEDNYYIAVSSNEIPWEALSLNMSDSLNGYIWGCTDINACNYNADATMDDGNCLEIDCAGECGGDGLEEGFSCDGIPLEFAFNHSSLQAFYYIYEASDMAGNPLTAEDWVGAFNGDMCVGSRQWDTSLCNNGICDVPAMGDDGYDYSEGYLLPGDLPSFKIYDYSEGDYFDAYPSENYPYENAGIFNINELVLDLSYSIPLSQYNNLMSFNVLPEDVTVGNVMLDIQENIV</sequence>
<organism evidence="1 2">
    <name type="scientific">Marine Group I thaumarchaeote</name>
    <dbReference type="NCBI Taxonomy" id="2511932"/>
    <lineage>
        <taxon>Archaea</taxon>
        <taxon>Nitrososphaerota</taxon>
        <taxon>Marine Group I</taxon>
    </lineage>
</organism>
<proteinExistence type="predicted"/>
<evidence type="ECO:0000313" key="1">
    <source>
        <dbReference type="EMBL" id="NWJ44204.1"/>
    </source>
</evidence>
<reference evidence="1 2" key="1">
    <citation type="journal article" date="2019" name="Environ. Microbiol.">
        <title>Genomics insights into ecotype formation of ammonia-oxidizing archaea in the deep ocean.</title>
        <authorList>
            <person name="Wang Y."/>
            <person name="Huang J.M."/>
            <person name="Cui G.J."/>
            <person name="Nunoura T."/>
            <person name="Takaki Y."/>
            <person name="Li W.L."/>
            <person name="Li J."/>
            <person name="Gao Z.M."/>
            <person name="Takai K."/>
            <person name="Zhang A.Q."/>
            <person name="Stepanauskas R."/>
        </authorList>
    </citation>
    <scope>NUCLEOTIDE SEQUENCE [LARGE SCALE GENOMIC DNA]</scope>
    <source>
        <strain evidence="1 2">L15b</strain>
    </source>
</reference>
<dbReference type="EMBL" id="JACASV010000143">
    <property type="protein sequence ID" value="NWJ44204.1"/>
    <property type="molecule type" value="Genomic_DNA"/>
</dbReference>
<dbReference type="Proteomes" id="UP000523105">
    <property type="component" value="Unassembled WGS sequence"/>
</dbReference>
<accession>A0A7K4MTI7</accession>
<dbReference type="AlphaFoldDB" id="A0A7K4MTI7"/>
<protein>
    <submittedName>
        <fullName evidence="1">Uncharacterized protein</fullName>
    </submittedName>
</protein>
<gene>
    <name evidence="1" type="ORF">HX837_08420</name>
</gene>
<comment type="caution">
    <text evidence="1">The sequence shown here is derived from an EMBL/GenBank/DDBJ whole genome shotgun (WGS) entry which is preliminary data.</text>
</comment>